<reference evidence="13" key="1">
    <citation type="journal article" date="2017" name="Front. Plant Sci.">
        <title>Climate Clever Clovers: New Paradigm to Reduce the Environmental Footprint of Ruminants by Breeding Low Methanogenic Forages Utilizing Haplotype Variation.</title>
        <authorList>
            <person name="Kaur P."/>
            <person name="Appels R."/>
            <person name="Bayer P.E."/>
            <person name="Keeble-Gagnere G."/>
            <person name="Wang J."/>
            <person name="Hirakawa H."/>
            <person name="Shirasawa K."/>
            <person name="Vercoe P."/>
            <person name="Stefanova K."/>
            <person name="Durmic Z."/>
            <person name="Nichols P."/>
            <person name="Revell C."/>
            <person name="Isobe S.N."/>
            <person name="Edwards D."/>
            <person name="Erskine W."/>
        </authorList>
    </citation>
    <scope>NUCLEOTIDE SEQUENCE [LARGE SCALE GENOMIC DNA]</scope>
    <source>
        <strain evidence="13">cv. Daliak</strain>
    </source>
</reference>
<evidence type="ECO:0000259" key="11">
    <source>
        <dbReference type="PROSITE" id="PS50850"/>
    </source>
</evidence>
<dbReference type="PANTHER" id="PTHR23500">
    <property type="entry name" value="SOLUTE CARRIER FAMILY 2, FACILITATED GLUCOSE TRANSPORTER"/>
    <property type="match status" value="1"/>
</dbReference>
<dbReference type="OrthoDB" id="5296287at2759"/>
<dbReference type="NCBIfam" id="TIGR00879">
    <property type="entry name" value="SP"/>
    <property type="match status" value="1"/>
</dbReference>
<keyword evidence="8 10" id="KW-0472">Membrane</keyword>
<dbReference type="PROSITE" id="PS00216">
    <property type="entry name" value="SUGAR_TRANSPORT_1"/>
    <property type="match status" value="1"/>
</dbReference>
<evidence type="ECO:0000256" key="10">
    <source>
        <dbReference type="SAM" id="Phobius"/>
    </source>
</evidence>
<dbReference type="Proteomes" id="UP000242715">
    <property type="component" value="Unassembled WGS sequence"/>
</dbReference>
<keyword evidence="3 9" id="KW-0813">Transport</keyword>
<evidence type="ECO:0000256" key="3">
    <source>
        <dbReference type="ARBA" id="ARBA00022448"/>
    </source>
</evidence>
<dbReference type="PRINTS" id="PR00171">
    <property type="entry name" value="SUGRTRNSPORT"/>
</dbReference>
<dbReference type="InterPro" id="IPR005829">
    <property type="entry name" value="Sugar_transporter_CS"/>
</dbReference>
<proteinExistence type="inferred from homology"/>
<accession>A0A2Z6NXL4</accession>
<evidence type="ECO:0000313" key="13">
    <source>
        <dbReference type="Proteomes" id="UP000242715"/>
    </source>
</evidence>
<evidence type="ECO:0000256" key="6">
    <source>
        <dbReference type="ARBA" id="ARBA00022847"/>
    </source>
</evidence>
<dbReference type="GO" id="GO:0015145">
    <property type="term" value="F:monosaccharide transmembrane transporter activity"/>
    <property type="evidence" value="ECO:0007669"/>
    <property type="project" value="InterPro"/>
</dbReference>
<dbReference type="InterPro" id="IPR005828">
    <property type="entry name" value="MFS_sugar_transport-like"/>
</dbReference>
<dbReference type="GO" id="GO:0015293">
    <property type="term" value="F:symporter activity"/>
    <property type="evidence" value="ECO:0007669"/>
    <property type="project" value="UniProtKB-KW"/>
</dbReference>
<feature type="domain" description="Major facilitator superfamily (MFS) profile" evidence="11">
    <location>
        <begin position="26"/>
        <end position="451"/>
    </location>
</feature>
<keyword evidence="5 10" id="KW-0812">Transmembrane</keyword>
<keyword evidence="7 10" id="KW-1133">Transmembrane helix</keyword>
<comment type="subcellular location">
    <subcellularLocation>
        <location evidence="1">Membrane</location>
        <topology evidence="1">Multi-pass membrane protein</topology>
    </subcellularLocation>
</comment>
<dbReference type="InterPro" id="IPR020846">
    <property type="entry name" value="MFS_dom"/>
</dbReference>
<feature type="transmembrane region" description="Helical" evidence="10">
    <location>
        <begin position="384"/>
        <end position="408"/>
    </location>
</feature>
<dbReference type="PROSITE" id="PS00217">
    <property type="entry name" value="SUGAR_TRANSPORT_2"/>
    <property type="match status" value="1"/>
</dbReference>
<protein>
    <recommendedName>
        <fullName evidence="11">Major facilitator superfamily (MFS) profile domain-containing protein</fullName>
    </recommendedName>
</protein>
<dbReference type="PROSITE" id="PS50850">
    <property type="entry name" value="MFS"/>
    <property type="match status" value="1"/>
</dbReference>
<dbReference type="AlphaFoldDB" id="A0A2Z6NXL4"/>
<evidence type="ECO:0000256" key="1">
    <source>
        <dbReference type="ARBA" id="ARBA00004141"/>
    </source>
</evidence>
<dbReference type="Pfam" id="PF00083">
    <property type="entry name" value="Sugar_tr"/>
    <property type="match status" value="1"/>
</dbReference>
<feature type="transmembrane region" description="Helical" evidence="10">
    <location>
        <begin position="136"/>
        <end position="158"/>
    </location>
</feature>
<dbReference type="GO" id="GO:0016020">
    <property type="term" value="C:membrane"/>
    <property type="evidence" value="ECO:0007669"/>
    <property type="project" value="UniProtKB-SubCell"/>
</dbReference>
<name>A0A2Z6NXL4_TRISU</name>
<feature type="transmembrane region" description="Helical" evidence="10">
    <location>
        <begin position="112"/>
        <end position="130"/>
    </location>
</feature>
<evidence type="ECO:0000256" key="7">
    <source>
        <dbReference type="ARBA" id="ARBA00022989"/>
    </source>
</evidence>
<feature type="transmembrane region" description="Helical" evidence="10">
    <location>
        <begin position="318"/>
        <end position="342"/>
    </location>
</feature>
<feature type="transmembrane region" description="Helical" evidence="10">
    <location>
        <begin position="19"/>
        <end position="39"/>
    </location>
</feature>
<feature type="transmembrane region" description="Helical" evidence="10">
    <location>
        <begin position="284"/>
        <end position="306"/>
    </location>
</feature>
<keyword evidence="4" id="KW-0762">Sugar transport</keyword>
<feature type="transmembrane region" description="Helical" evidence="10">
    <location>
        <begin position="81"/>
        <end position="100"/>
    </location>
</feature>
<evidence type="ECO:0000256" key="2">
    <source>
        <dbReference type="ARBA" id="ARBA00010992"/>
    </source>
</evidence>
<dbReference type="InterPro" id="IPR036259">
    <property type="entry name" value="MFS_trans_sf"/>
</dbReference>
<evidence type="ECO:0000256" key="5">
    <source>
        <dbReference type="ARBA" id="ARBA00022692"/>
    </source>
</evidence>
<evidence type="ECO:0000313" key="12">
    <source>
        <dbReference type="EMBL" id="GAU34807.1"/>
    </source>
</evidence>
<evidence type="ECO:0000256" key="8">
    <source>
        <dbReference type="ARBA" id="ARBA00023136"/>
    </source>
</evidence>
<organism evidence="12 13">
    <name type="scientific">Trifolium subterraneum</name>
    <name type="common">Subterranean clover</name>
    <dbReference type="NCBI Taxonomy" id="3900"/>
    <lineage>
        <taxon>Eukaryota</taxon>
        <taxon>Viridiplantae</taxon>
        <taxon>Streptophyta</taxon>
        <taxon>Embryophyta</taxon>
        <taxon>Tracheophyta</taxon>
        <taxon>Spermatophyta</taxon>
        <taxon>Magnoliopsida</taxon>
        <taxon>eudicotyledons</taxon>
        <taxon>Gunneridae</taxon>
        <taxon>Pentapetalae</taxon>
        <taxon>rosids</taxon>
        <taxon>fabids</taxon>
        <taxon>Fabales</taxon>
        <taxon>Fabaceae</taxon>
        <taxon>Papilionoideae</taxon>
        <taxon>50 kb inversion clade</taxon>
        <taxon>NPAAA clade</taxon>
        <taxon>Hologalegina</taxon>
        <taxon>IRL clade</taxon>
        <taxon>Trifolieae</taxon>
        <taxon>Trifolium</taxon>
    </lineage>
</organism>
<gene>
    <name evidence="12" type="ORF">TSUD_394330</name>
</gene>
<dbReference type="Gene3D" id="1.20.1250.20">
    <property type="entry name" value="MFS general substrate transporter like domains"/>
    <property type="match status" value="1"/>
</dbReference>
<dbReference type="InterPro" id="IPR044778">
    <property type="entry name" value="MFS_STP/MST-like_plant"/>
</dbReference>
<feature type="transmembrane region" description="Helical" evidence="10">
    <location>
        <begin position="349"/>
        <end position="372"/>
    </location>
</feature>
<feature type="transmembrane region" description="Helical" evidence="10">
    <location>
        <begin position="170"/>
        <end position="191"/>
    </location>
</feature>
<dbReference type="CDD" id="cd17361">
    <property type="entry name" value="MFS_STP"/>
    <property type="match status" value="1"/>
</dbReference>
<dbReference type="FunFam" id="1.20.1250.20:FF:000002">
    <property type="entry name" value="Sugar transport protein 13"/>
    <property type="match status" value="1"/>
</dbReference>
<dbReference type="InterPro" id="IPR045262">
    <property type="entry name" value="STP/PLT_plant"/>
</dbReference>
<evidence type="ECO:0000256" key="4">
    <source>
        <dbReference type="ARBA" id="ARBA00022597"/>
    </source>
</evidence>
<dbReference type="InterPro" id="IPR003663">
    <property type="entry name" value="Sugar/inositol_transpt"/>
</dbReference>
<dbReference type="PANTHER" id="PTHR23500:SF44">
    <property type="entry name" value="SUGAR TRANSPORT PROTEIN 5"/>
    <property type="match status" value="1"/>
</dbReference>
<evidence type="ECO:0000256" key="9">
    <source>
        <dbReference type="RuleBase" id="RU003346"/>
    </source>
</evidence>
<sequence>MAGGGFAIDAPSNGYDGKITLSVIITCIVAASSGLIFGYDVGISGGVTTMEPFLKKFFPDILRRKTIDIDVNMYCVYDNQMLTLFTSSLYLAALVSSLVASKVTTIMGRRNTIILGGIIFLVGAAINGGSENITMLILGRILLGFGIGFTSQATPLYLSEIAPPKWRGAFNSGFQLFIGIGVVAAVCINYATAKHTWGWRLSLGLAVVPAAVMTIGAFLITDTPNSLVEHGNIDQARKALHKIRGSSIDIEPELEELIKWTKIAKSVQQEPFMTIFERQYRPHLIMAFAIPFFQQLTGINIVAFYSPNLFQSVGFGNTRALLCVIILGLVNFASIIVSAAFVDHFGRRFLFIIGGILMLFCLIAVSTLLALVTGVHGTNNISKANAIAVLVLLCFYGAVMTLFIIFFLPETKGIALESMYIIWGKHWFWKRFVKEEVLTRKIIHEGDDDLI</sequence>
<dbReference type="SUPFAM" id="SSF103473">
    <property type="entry name" value="MFS general substrate transporter"/>
    <property type="match status" value="1"/>
</dbReference>
<dbReference type="EMBL" id="DF973567">
    <property type="protein sequence ID" value="GAU34807.1"/>
    <property type="molecule type" value="Genomic_DNA"/>
</dbReference>
<feature type="transmembrane region" description="Helical" evidence="10">
    <location>
        <begin position="197"/>
        <end position="220"/>
    </location>
</feature>
<keyword evidence="6" id="KW-0769">Symport</keyword>
<keyword evidence="13" id="KW-1185">Reference proteome</keyword>
<comment type="similarity">
    <text evidence="2 9">Belongs to the major facilitator superfamily. Sugar transporter (TC 2.A.1.1) family.</text>
</comment>